<gene>
    <name evidence="1" type="ORF">YPIP275_0201</name>
</gene>
<proteinExistence type="predicted"/>
<dbReference type="EMBL" id="AAOS02000008">
    <property type="protein sequence ID" value="EDR33118.1"/>
    <property type="molecule type" value="Genomic_DNA"/>
</dbReference>
<sequence>MVCSNIHLGIFPLYSGPYLSRLNSPPAVMLLYLGVTL</sequence>
<protein>
    <submittedName>
        <fullName evidence="1">Uncharacterized protein</fullName>
    </submittedName>
</protein>
<name>A0AAV3BDX8_YERPE</name>
<evidence type="ECO:0000313" key="2">
    <source>
        <dbReference type="Proteomes" id="UP000004430"/>
    </source>
</evidence>
<accession>A0AAV3BDX8</accession>
<dbReference type="Proteomes" id="UP000004430">
    <property type="component" value="Unassembled WGS sequence"/>
</dbReference>
<organism evidence="1 2">
    <name type="scientific">Yersinia pestis biovar Orientalis str. IP275</name>
    <dbReference type="NCBI Taxonomy" id="373665"/>
    <lineage>
        <taxon>Bacteria</taxon>
        <taxon>Pseudomonadati</taxon>
        <taxon>Pseudomonadota</taxon>
        <taxon>Gammaproteobacteria</taxon>
        <taxon>Enterobacterales</taxon>
        <taxon>Yersiniaceae</taxon>
        <taxon>Yersinia</taxon>
    </lineage>
</organism>
<comment type="caution">
    <text evidence="1">The sequence shown here is derived from an EMBL/GenBank/DDBJ whole genome shotgun (WGS) entry which is preliminary data.</text>
</comment>
<evidence type="ECO:0000313" key="1">
    <source>
        <dbReference type="EMBL" id="EDR33118.1"/>
    </source>
</evidence>
<reference evidence="1 2" key="1">
    <citation type="submission" date="2008-01" db="EMBL/GenBank/DDBJ databases">
        <title>Yersinia pestis Strain IP275 project at JCVI/TIGR.</title>
        <authorList>
            <person name="Ravel J."/>
            <person name="Eppinger M."/>
            <person name="Fricke W.F."/>
            <person name="Rosovitz M."/>
            <person name="Lindler L.E."/>
            <person name="Bearden S."/>
            <person name="Shriefer M."/>
        </authorList>
    </citation>
    <scope>NUCLEOTIDE SEQUENCE [LARGE SCALE GENOMIC DNA]</scope>
    <source>
        <strain evidence="1 2">IP275</strain>
    </source>
</reference>
<dbReference type="AlphaFoldDB" id="A0AAV3BDX8"/>
<reference evidence="1 2" key="2">
    <citation type="submission" date="2010-03" db="EMBL/GenBank/DDBJ databases">
        <authorList>
            <person name="Payne S.H."/>
            <person name="Sutton G.G."/>
        </authorList>
    </citation>
    <scope>NUCLEOTIDE SEQUENCE [LARGE SCALE GENOMIC DNA]</scope>
    <source>
        <strain evidence="1 2">IP275</strain>
    </source>
</reference>